<accession>H0FY13</accession>
<dbReference type="InterPro" id="IPR011050">
    <property type="entry name" value="Pectin_lyase_fold/virulence"/>
</dbReference>
<dbReference type="PATRIC" id="fig|1107881.3.peg.2107"/>
<evidence type="ECO:0000313" key="1">
    <source>
        <dbReference type="EMBL" id="EHK78085.1"/>
    </source>
</evidence>
<dbReference type="Gene3D" id="2.160.20.10">
    <property type="entry name" value="Single-stranded right-handed beta-helix, Pectin lyase-like"/>
    <property type="match status" value="1"/>
</dbReference>
<dbReference type="AlphaFoldDB" id="H0FY13"/>
<dbReference type="RefSeq" id="WP_003528195.1">
    <property type="nucleotide sequence ID" value="NZ_AGVV01000015.1"/>
</dbReference>
<evidence type="ECO:0000313" key="2">
    <source>
        <dbReference type="Proteomes" id="UP000004038"/>
    </source>
</evidence>
<proteinExistence type="predicted"/>
<dbReference type="Proteomes" id="UP000004038">
    <property type="component" value="Unassembled WGS sequence"/>
</dbReference>
<dbReference type="SUPFAM" id="SSF51126">
    <property type="entry name" value="Pectin lyase-like"/>
    <property type="match status" value="1"/>
</dbReference>
<protein>
    <recommendedName>
        <fullName evidence="3">Right handed beta helix domain-containing protein</fullName>
    </recommendedName>
</protein>
<sequence>MVEFATAIWDDGPSSDPYEPDKAKIRAWGTVVESAAIKRTIANVQAQSFADDVDKINVLGFPYQRASSEPQHHAKVQSADGKWFEYVDAYPSNELFKEIASSDTQALEWFIEYLVKRRTAGFVTDDLNVNNAAYIGTNNGGFPAPERVTIYGAGGKINSQAIGYTLTLEGLFCPRIEGVEFVGTSDADGGVYNAADPQTGIYLNHCSMPQVVGCKFSKFSGFPIWVDRNQPATRHQGAVIERNNFIDCPFDPLVDNQACIFLGDNGEYARIAFNTMENCPQFVRAIGGANSMVLFNIIMGSNVTDTTADNNKGLIFFNAGPTNEGKITVFGNEINHNETNIWAINIVGSGASDTRKNSNNISDNKILVHGSTTGAEMIRVVNFNKNTIKGNHLRSKNTAPPGYVIWLDNCLENSLEGNNFEEYGDAAVRLFNGSTVLEDGNTFENKATAYSLASASDKIVWRTRRTVTVRFDSAGALASGCDASNLGWSVSKTGTGTYTVTHNLGAAFYTVEAMPDGGSGRVAATRNANDIAVSVFNTSNAAVDAAVSLVVHAWDTYTRPLY</sequence>
<dbReference type="InterPro" id="IPR012334">
    <property type="entry name" value="Pectin_lyas_fold"/>
</dbReference>
<organism evidence="1 2">
    <name type="scientific">Sinorhizobium meliloti CCNWSX0020</name>
    <dbReference type="NCBI Taxonomy" id="1107881"/>
    <lineage>
        <taxon>Bacteria</taxon>
        <taxon>Pseudomonadati</taxon>
        <taxon>Pseudomonadota</taxon>
        <taxon>Alphaproteobacteria</taxon>
        <taxon>Hyphomicrobiales</taxon>
        <taxon>Rhizobiaceae</taxon>
        <taxon>Sinorhizobium/Ensifer group</taxon>
        <taxon>Sinorhizobium</taxon>
    </lineage>
</organism>
<gene>
    <name evidence="1" type="ORF">SM0020_10415</name>
</gene>
<name>H0FY13_RHIML</name>
<evidence type="ECO:0008006" key="3">
    <source>
        <dbReference type="Google" id="ProtNLM"/>
    </source>
</evidence>
<reference evidence="1 2" key="1">
    <citation type="journal article" date="2012" name="J. Bacteriol.">
        <title>Draft Genome Sequence of Sinorhizobium meliloti CCNWSX0020, a Nitrogen-Fixing Symbiont with Copper Tolerance Capability Isolated from Lead-Zinc Mine Tailings.</title>
        <authorList>
            <person name="Li Z."/>
            <person name="Ma Z."/>
            <person name="Hao X."/>
            <person name="Wei G."/>
        </authorList>
    </citation>
    <scope>NUCLEOTIDE SEQUENCE [LARGE SCALE GENOMIC DNA]</scope>
    <source>
        <strain evidence="1 2">CCNWSX0020</strain>
    </source>
</reference>
<dbReference type="EMBL" id="AGVV01000015">
    <property type="protein sequence ID" value="EHK78085.1"/>
    <property type="molecule type" value="Genomic_DNA"/>
</dbReference>